<dbReference type="AlphaFoldDB" id="A0A224Y7N0"/>
<dbReference type="EMBL" id="GFPF01002472">
    <property type="protein sequence ID" value="MAA13618.1"/>
    <property type="molecule type" value="Transcribed_RNA"/>
</dbReference>
<evidence type="ECO:0000313" key="2">
    <source>
        <dbReference type="EMBL" id="MAA13618.1"/>
    </source>
</evidence>
<sequence>MVFYRTIALASFVAMLVLMAQRSNTHMLGGIGRPWKSCNQTCRLNDDDSRTSCLKPCICQAITGSDSFPQYGQGLCVKFY</sequence>
<evidence type="ECO:0008006" key="3">
    <source>
        <dbReference type="Google" id="ProtNLM"/>
    </source>
</evidence>
<feature type="signal peptide" evidence="1">
    <location>
        <begin position="1"/>
        <end position="25"/>
    </location>
</feature>
<evidence type="ECO:0000256" key="1">
    <source>
        <dbReference type="SAM" id="SignalP"/>
    </source>
</evidence>
<name>A0A224Y7N0_9ACAR</name>
<organism evidence="2">
    <name type="scientific">Rhipicephalus zambeziensis</name>
    <dbReference type="NCBI Taxonomy" id="60191"/>
    <lineage>
        <taxon>Eukaryota</taxon>
        <taxon>Metazoa</taxon>
        <taxon>Ecdysozoa</taxon>
        <taxon>Arthropoda</taxon>
        <taxon>Chelicerata</taxon>
        <taxon>Arachnida</taxon>
        <taxon>Acari</taxon>
        <taxon>Parasitiformes</taxon>
        <taxon>Ixodida</taxon>
        <taxon>Ixodoidea</taxon>
        <taxon>Ixodidae</taxon>
        <taxon>Rhipicephalinae</taxon>
        <taxon>Rhipicephalus</taxon>
        <taxon>Rhipicephalus</taxon>
    </lineage>
</organism>
<feature type="chain" id="PRO_5012872331" description="8 kDa Amblyomma family member" evidence="1">
    <location>
        <begin position="26"/>
        <end position="80"/>
    </location>
</feature>
<accession>A0A224Y7N0</accession>
<keyword evidence="1" id="KW-0732">Signal</keyword>
<proteinExistence type="predicted"/>
<protein>
    <recommendedName>
        <fullName evidence="3">8 kDa Amblyomma family member</fullName>
    </recommendedName>
</protein>
<reference evidence="2" key="1">
    <citation type="journal article" date="2017" name="Parasit. Vectors">
        <title>Sialotranscriptomics of Rhipicephalus zambeziensis reveals intricate expression profiles of secretory proteins and suggests tight temporal transcriptional regulation during blood-feeding.</title>
        <authorList>
            <person name="de Castro M.H."/>
            <person name="de Klerk D."/>
            <person name="Pienaar R."/>
            <person name="Rees D.J.G."/>
            <person name="Mans B.J."/>
        </authorList>
    </citation>
    <scope>NUCLEOTIDE SEQUENCE</scope>
    <source>
        <tissue evidence="2">Salivary glands</tissue>
    </source>
</reference>